<dbReference type="InParanoid" id="D6TDY1"/>
<keyword evidence="2" id="KW-1185">Reference proteome</keyword>
<accession>D6TDY1</accession>
<name>D6TDY1_KTERA</name>
<sequence>MYYNGSPIMIVQLLPTDGEMRMFDVTPLDLLVRPLVLAAAEVYYKHTRPWFIALALHGSAYKGGYIPGCSDIDFKLFLRGEALSFYGELPLAIGQAIQEDLSYINPAPFQYFQTYILTVEAGGNRPDDWSRPIPGTYHMLAGKLPAQEMSETETLEKCRATLKRLPKAISKPAEDMLHHGAGRLERSVRFLCTNVWPILYSYLSIETGQPFAIWSLPKDKVLALLPENQAPGRAIRHFHQQVSSYFSQPHTTRAALQTISAGVHFLQLIDERLRTQPTWTQQKEN</sequence>
<dbReference type="STRING" id="485913.Krac_11876"/>
<organism evidence="1 2">
    <name type="scientific">Ktedonobacter racemifer DSM 44963</name>
    <dbReference type="NCBI Taxonomy" id="485913"/>
    <lineage>
        <taxon>Bacteria</taxon>
        <taxon>Bacillati</taxon>
        <taxon>Chloroflexota</taxon>
        <taxon>Ktedonobacteria</taxon>
        <taxon>Ktedonobacterales</taxon>
        <taxon>Ktedonobacteraceae</taxon>
        <taxon>Ktedonobacter</taxon>
    </lineage>
</organism>
<protein>
    <recommendedName>
        <fullName evidence="3">DNA polymerase beta domain protein region</fullName>
    </recommendedName>
</protein>
<dbReference type="eggNOG" id="ENOG5033WS7">
    <property type="taxonomic scope" value="Bacteria"/>
</dbReference>
<gene>
    <name evidence="1" type="ORF">Krac_11876</name>
</gene>
<evidence type="ECO:0000313" key="2">
    <source>
        <dbReference type="Proteomes" id="UP000004508"/>
    </source>
</evidence>
<reference evidence="1 2" key="1">
    <citation type="journal article" date="2011" name="Stand. Genomic Sci.">
        <title>Non-contiguous finished genome sequence and contextual data of the filamentous soil bacterium Ktedonobacter racemifer type strain (SOSP1-21).</title>
        <authorList>
            <person name="Chang Y.J."/>
            <person name="Land M."/>
            <person name="Hauser L."/>
            <person name="Chertkov O."/>
            <person name="Del Rio T.G."/>
            <person name="Nolan M."/>
            <person name="Copeland A."/>
            <person name="Tice H."/>
            <person name="Cheng J.F."/>
            <person name="Lucas S."/>
            <person name="Han C."/>
            <person name="Goodwin L."/>
            <person name="Pitluck S."/>
            <person name="Ivanova N."/>
            <person name="Ovchinikova G."/>
            <person name="Pati A."/>
            <person name="Chen A."/>
            <person name="Palaniappan K."/>
            <person name="Mavromatis K."/>
            <person name="Liolios K."/>
            <person name="Brettin T."/>
            <person name="Fiebig A."/>
            <person name="Rohde M."/>
            <person name="Abt B."/>
            <person name="Goker M."/>
            <person name="Detter J.C."/>
            <person name="Woyke T."/>
            <person name="Bristow J."/>
            <person name="Eisen J.A."/>
            <person name="Markowitz V."/>
            <person name="Hugenholtz P."/>
            <person name="Kyrpides N.C."/>
            <person name="Klenk H.P."/>
            <person name="Lapidus A."/>
        </authorList>
    </citation>
    <scope>NUCLEOTIDE SEQUENCE [LARGE SCALE GENOMIC DNA]</scope>
    <source>
        <strain evidence="2">DSM 44963</strain>
    </source>
</reference>
<dbReference type="EMBL" id="ADVG01000001">
    <property type="protein sequence ID" value="EFH90263.1"/>
    <property type="molecule type" value="Genomic_DNA"/>
</dbReference>
<proteinExistence type="predicted"/>
<dbReference type="AlphaFoldDB" id="D6TDY1"/>
<dbReference type="Proteomes" id="UP000004508">
    <property type="component" value="Unassembled WGS sequence"/>
</dbReference>
<evidence type="ECO:0000313" key="1">
    <source>
        <dbReference type="EMBL" id="EFH90263.1"/>
    </source>
</evidence>
<comment type="caution">
    <text evidence="1">The sequence shown here is derived from an EMBL/GenBank/DDBJ whole genome shotgun (WGS) entry which is preliminary data.</text>
</comment>
<evidence type="ECO:0008006" key="3">
    <source>
        <dbReference type="Google" id="ProtNLM"/>
    </source>
</evidence>